<feature type="transmembrane region" description="Helical" evidence="1">
    <location>
        <begin position="6"/>
        <end position="24"/>
    </location>
</feature>
<protein>
    <submittedName>
        <fullName evidence="2">K(+)-transporting ATPase subunit F</fullName>
    </submittedName>
</protein>
<dbReference type="AlphaFoldDB" id="A0A2U8VXD3"/>
<sequence>MPLDLALGALVTAGLLVYLTVALVRPERF</sequence>
<name>A0A2U8VXD3_9HYPH</name>
<dbReference type="NCBIfam" id="NF011342">
    <property type="entry name" value="PRK14759.1"/>
    <property type="match status" value="1"/>
</dbReference>
<dbReference type="RefSeq" id="WP_109953084.1">
    <property type="nucleotide sequence ID" value="NZ_CP029551.1"/>
</dbReference>
<dbReference type="GO" id="GO:0008556">
    <property type="term" value="F:P-type potassium transmembrane transporter activity"/>
    <property type="evidence" value="ECO:0007669"/>
    <property type="project" value="InterPro"/>
</dbReference>
<evidence type="ECO:0000313" key="2">
    <source>
        <dbReference type="EMBL" id="AWN37920.1"/>
    </source>
</evidence>
<keyword evidence="1" id="KW-0472">Membrane</keyword>
<evidence type="ECO:0000313" key="3">
    <source>
        <dbReference type="Proteomes" id="UP000246058"/>
    </source>
</evidence>
<accession>A0A2U8VXD3</accession>
<dbReference type="EMBL" id="CP029551">
    <property type="protein sequence ID" value="AWN37920.1"/>
    <property type="molecule type" value="Genomic_DNA"/>
</dbReference>
<reference evidence="2 3" key="1">
    <citation type="submission" date="2018-05" db="EMBL/GenBank/DDBJ databases">
        <title>Complete Genome Sequence of Methylobacterium sp. 17Sr1-43.</title>
        <authorList>
            <person name="Srinivasan S."/>
        </authorList>
    </citation>
    <scope>NUCLEOTIDE SEQUENCE [LARGE SCALE GENOMIC DNA]</scope>
    <source>
        <strain evidence="2 3">17Sr1-43</strain>
    </source>
</reference>
<dbReference type="GO" id="GO:0005886">
    <property type="term" value="C:plasma membrane"/>
    <property type="evidence" value="ECO:0007669"/>
    <property type="project" value="InterPro"/>
</dbReference>
<gene>
    <name evidence="2" type="ORF">DK427_21100</name>
</gene>
<organism evidence="2 3">
    <name type="scientific">Methylobacterium radiodurans</name>
    <dbReference type="NCBI Taxonomy" id="2202828"/>
    <lineage>
        <taxon>Bacteria</taxon>
        <taxon>Pseudomonadati</taxon>
        <taxon>Pseudomonadota</taxon>
        <taxon>Alphaproteobacteria</taxon>
        <taxon>Hyphomicrobiales</taxon>
        <taxon>Methylobacteriaceae</taxon>
        <taxon>Methylobacterium</taxon>
    </lineage>
</organism>
<dbReference type="Pfam" id="PF09604">
    <property type="entry name" value="Potass_KdpF"/>
    <property type="match status" value="1"/>
</dbReference>
<dbReference type="KEGG" id="meti:DK427_21100"/>
<evidence type="ECO:0000256" key="1">
    <source>
        <dbReference type="SAM" id="Phobius"/>
    </source>
</evidence>
<dbReference type="Proteomes" id="UP000246058">
    <property type="component" value="Chromosome"/>
</dbReference>
<proteinExistence type="predicted"/>
<dbReference type="NCBIfam" id="TIGR02115">
    <property type="entry name" value="potass_kdpF"/>
    <property type="match status" value="1"/>
</dbReference>
<keyword evidence="1" id="KW-0812">Transmembrane</keyword>
<keyword evidence="1" id="KW-1133">Transmembrane helix</keyword>
<dbReference type="InterPro" id="IPR011726">
    <property type="entry name" value="KdpF"/>
</dbReference>
<keyword evidence="3" id="KW-1185">Reference proteome</keyword>